<evidence type="ECO:0000256" key="2">
    <source>
        <dbReference type="ARBA" id="ARBA00009765"/>
    </source>
</evidence>
<dbReference type="AlphaFoldDB" id="A0A4V1AIR4"/>
<dbReference type="SUPFAM" id="SSF143865">
    <property type="entry name" value="CorA soluble domain-like"/>
    <property type="match status" value="1"/>
</dbReference>
<dbReference type="GO" id="GO:0046873">
    <property type="term" value="F:metal ion transmembrane transporter activity"/>
    <property type="evidence" value="ECO:0007669"/>
    <property type="project" value="InterPro"/>
</dbReference>
<dbReference type="OrthoDB" id="9803416at2"/>
<dbReference type="GO" id="GO:0016020">
    <property type="term" value="C:membrane"/>
    <property type="evidence" value="ECO:0007669"/>
    <property type="project" value="UniProtKB-SubCell"/>
</dbReference>
<evidence type="ECO:0000256" key="5">
    <source>
        <dbReference type="ARBA" id="ARBA00023136"/>
    </source>
</evidence>
<dbReference type="EMBL" id="CP037940">
    <property type="protein sequence ID" value="QBO36415.1"/>
    <property type="molecule type" value="Genomic_DNA"/>
</dbReference>
<dbReference type="Gene3D" id="1.20.58.340">
    <property type="entry name" value="Magnesium transport protein CorA, transmembrane region"/>
    <property type="match status" value="2"/>
</dbReference>
<dbReference type="PANTHER" id="PTHR47891">
    <property type="entry name" value="TRANSPORTER-RELATED"/>
    <property type="match status" value="1"/>
</dbReference>
<evidence type="ECO:0000256" key="4">
    <source>
        <dbReference type="ARBA" id="ARBA00022989"/>
    </source>
</evidence>
<dbReference type="InterPro" id="IPR045861">
    <property type="entry name" value="CorA_cytoplasmic_dom"/>
</dbReference>
<comment type="similarity">
    <text evidence="2">Belongs to the CorA metal ion transporter (MIT) (TC 1.A.35) family.</text>
</comment>
<evidence type="ECO:0000256" key="3">
    <source>
        <dbReference type="ARBA" id="ARBA00022692"/>
    </source>
</evidence>
<dbReference type="KEGG" id="wei:EQG49_08020"/>
<evidence type="ECO:0000313" key="8">
    <source>
        <dbReference type="Proteomes" id="UP000292886"/>
    </source>
</evidence>
<dbReference type="InterPro" id="IPR002523">
    <property type="entry name" value="MgTranspt_CorA/ZnTranspt_ZntB"/>
</dbReference>
<evidence type="ECO:0000313" key="7">
    <source>
        <dbReference type="EMBL" id="QBO36415.1"/>
    </source>
</evidence>
<dbReference type="CDD" id="cd12827">
    <property type="entry name" value="EcCorA_ZntB-like_u2"/>
    <property type="match status" value="1"/>
</dbReference>
<comment type="subcellular location">
    <subcellularLocation>
        <location evidence="1">Membrane</location>
        <topology evidence="1">Multi-pass membrane protein</topology>
    </subcellularLocation>
</comment>
<keyword evidence="8" id="KW-1185">Reference proteome</keyword>
<accession>A0A4V1AIR4</accession>
<keyword evidence="5 6" id="KW-0472">Membrane</keyword>
<name>A0A4V1AIR4_9LACO</name>
<sequence length="306" mass="35037">MLKQHQPFPKFEWFQVFDVTPSERQTLIDKYGLTDELIFYATDPNESARMEYDKARDIMLMIFDIVTPDSERAATEPMGILFKDHRLFTFTRSTTTFADHILEEPNNNQVQVDHDQIEPLDIVLNGLYSLATDYVGAIVGINRRRKGIQDRLTQSKSIQKEINSLLDLETSLIYFLNSLRSDKVLLLELKRHEANNLTLLQSEHIDDILVEVSQGIDMAEMAQEVINSVSSAYSNLVNSDLNWTMKLLTVYSIVLTVPTIVSGFYGENVELPFMHADNGWIYTIGITVLGMALAFIILWRAGFFKK</sequence>
<dbReference type="InterPro" id="IPR045863">
    <property type="entry name" value="CorA_TM1_TM2"/>
</dbReference>
<dbReference type="SUPFAM" id="SSF144083">
    <property type="entry name" value="Magnesium transport protein CorA, transmembrane region"/>
    <property type="match status" value="1"/>
</dbReference>
<dbReference type="InterPro" id="IPR047199">
    <property type="entry name" value="CorA-like"/>
</dbReference>
<gene>
    <name evidence="7" type="ORF">EQG49_08020</name>
</gene>
<keyword evidence="3 6" id="KW-0812">Transmembrane</keyword>
<reference evidence="8" key="1">
    <citation type="submission" date="2019-03" db="EMBL/GenBank/DDBJ databases">
        <title>Weissella sp. 26KH-42 Genome sequencing.</title>
        <authorList>
            <person name="Heo J."/>
            <person name="Kim S.-J."/>
            <person name="Kim J.-S."/>
            <person name="Hong S.-B."/>
            <person name="Kwon S.-W."/>
        </authorList>
    </citation>
    <scope>NUCLEOTIDE SEQUENCE [LARGE SCALE GENOMIC DNA]</scope>
    <source>
        <strain evidence="8">26KH-42</strain>
    </source>
</reference>
<proteinExistence type="inferred from homology"/>
<evidence type="ECO:0000256" key="6">
    <source>
        <dbReference type="SAM" id="Phobius"/>
    </source>
</evidence>
<organism evidence="7 8">
    <name type="scientific">Periweissella cryptocerci</name>
    <dbReference type="NCBI Taxonomy" id="2506420"/>
    <lineage>
        <taxon>Bacteria</taxon>
        <taxon>Bacillati</taxon>
        <taxon>Bacillota</taxon>
        <taxon>Bacilli</taxon>
        <taxon>Lactobacillales</taxon>
        <taxon>Lactobacillaceae</taxon>
        <taxon>Periweissella</taxon>
    </lineage>
</organism>
<evidence type="ECO:0000256" key="1">
    <source>
        <dbReference type="ARBA" id="ARBA00004141"/>
    </source>
</evidence>
<feature type="transmembrane region" description="Helical" evidence="6">
    <location>
        <begin position="280"/>
        <end position="299"/>
    </location>
</feature>
<keyword evidence="4 6" id="KW-1133">Transmembrane helix</keyword>
<dbReference type="Proteomes" id="UP000292886">
    <property type="component" value="Chromosome"/>
</dbReference>
<dbReference type="PANTHER" id="PTHR47891:SF1">
    <property type="entry name" value="CORA-MAGNESIUM AND COBALT TRANSPORTER"/>
    <property type="match status" value="1"/>
</dbReference>
<dbReference type="Pfam" id="PF01544">
    <property type="entry name" value="CorA"/>
    <property type="match status" value="1"/>
</dbReference>
<dbReference type="RefSeq" id="WP_133363492.1">
    <property type="nucleotide sequence ID" value="NZ_CP037940.1"/>
</dbReference>
<feature type="transmembrane region" description="Helical" evidence="6">
    <location>
        <begin position="247"/>
        <end position="265"/>
    </location>
</feature>
<dbReference type="Gene3D" id="3.30.460.20">
    <property type="entry name" value="CorA soluble domain-like"/>
    <property type="match status" value="1"/>
</dbReference>
<protein>
    <submittedName>
        <fullName evidence="7">Magnesium transporter CorA family protein</fullName>
    </submittedName>
</protein>